<gene>
    <name evidence="1" type="ORF">EKN06_08010</name>
</gene>
<dbReference type="Proteomes" id="UP000283003">
    <property type="component" value="Unassembled WGS sequence"/>
</dbReference>
<proteinExistence type="predicted"/>
<keyword evidence="2" id="KW-1185">Reference proteome</keyword>
<evidence type="ECO:0000313" key="1">
    <source>
        <dbReference type="EMBL" id="RVQ67187.1"/>
    </source>
</evidence>
<dbReference type="AlphaFoldDB" id="A0A437GXT8"/>
<protein>
    <submittedName>
        <fullName evidence="1">Heavy-metal-associated domain-containing protein</fullName>
    </submittedName>
</protein>
<sequence length="409" mass="43342">MVLVTALLALAVLAGWRLIAQVEGDRGIAPFANTGDFEVGGIKVNTTGKNAIEARENGWKEAQRKAWEVLYERTHAGEKAPVLPESQLQSMISAVVIEREEIGPRRYIATLGVIFDRARTGEIFGTTNSLTRSAPQLVVPIVYQGGVGQLYEMRTPWQRAWAEYRNANSPIDYVRPYGGGGESLLLTAGQMGRRSRSWWRVILDEFGAANVVFPVARLERQWPGGPVKGTFTARYGADNTYLASFTMTAKTEEALPAMLAQAVNKLDSIYAQALASGKLSADKTLDIEEGVIDPELLAALTAAANDGAAPAPVARETSAATPAPAQTATPAGISIAVQIATPDPASFDAALRALNSVPGVTGTTTSSLAIGGTSVMQVGYSGDIAALAGSLRARGWQVTQGTDALRISR</sequence>
<dbReference type="OrthoDB" id="7420165at2"/>
<reference evidence="1 2" key="1">
    <citation type="submission" date="2018-12" db="EMBL/GenBank/DDBJ databases">
        <title>Croceicoccus ponticola sp. nov., a lipolytic bacterium isolated from seawater.</title>
        <authorList>
            <person name="Yoon J.-H."/>
        </authorList>
    </citation>
    <scope>NUCLEOTIDE SEQUENCE [LARGE SCALE GENOMIC DNA]</scope>
    <source>
        <strain evidence="1 2">GM-16</strain>
    </source>
</reference>
<accession>A0A437GXT8</accession>
<comment type="caution">
    <text evidence="1">The sequence shown here is derived from an EMBL/GenBank/DDBJ whole genome shotgun (WGS) entry which is preliminary data.</text>
</comment>
<evidence type="ECO:0000313" key="2">
    <source>
        <dbReference type="Proteomes" id="UP000283003"/>
    </source>
</evidence>
<dbReference type="EMBL" id="RXOL01000003">
    <property type="protein sequence ID" value="RVQ67187.1"/>
    <property type="molecule type" value="Genomic_DNA"/>
</dbReference>
<name>A0A437GXT8_9SPHN</name>
<organism evidence="1 2">
    <name type="scientific">Croceicoccus ponticola</name>
    <dbReference type="NCBI Taxonomy" id="2217664"/>
    <lineage>
        <taxon>Bacteria</taxon>
        <taxon>Pseudomonadati</taxon>
        <taxon>Pseudomonadota</taxon>
        <taxon>Alphaproteobacteria</taxon>
        <taxon>Sphingomonadales</taxon>
        <taxon>Erythrobacteraceae</taxon>
        <taxon>Croceicoccus</taxon>
    </lineage>
</organism>